<feature type="region of interest" description="Disordered" evidence="1">
    <location>
        <begin position="1"/>
        <end position="32"/>
    </location>
</feature>
<protein>
    <submittedName>
        <fullName evidence="2">Uncharacterized protein</fullName>
    </submittedName>
</protein>
<sequence>MGNYQNHIKLSSNYREKKRKEKKKQEMEFLNQVKNPSFPQILQSNKKKSNILQSKTYRETYREWENLSLKSQNQAKKGQKEAETEILRFYRETVLIID</sequence>
<gene>
    <name evidence="2" type="ORF">NC653_011273</name>
</gene>
<comment type="caution">
    <text evidence="2">The sequence shown here is derived from an EMBL/GenBank/DDBJ whole genome shotgun (WGS) entry which is preliminary data.</text>
</comment>
<dbReference type="EMBL" id="JAQIZT010000004">
    <property type="protein sequence ID" value="KAJ7000767.1"/>
    <property type="molecule type" value="Genomic_DNA"/>
</dbReference>
<name>A0AAD6R237_9ROSI</name>
<keyword evidence="3" id="KW-1185">Reference proteome</keyword>
<feature type="compositionally biased region" description="Polar residues" evidence="1">
    <location>
        <begin position="1"/>
        <end position="13"/>
    </location>
</feature>
<proteinExistence type="predicted"/>
<accession>A0AAD6R237</accession>
<organism evidence="2 3">
    <name type="scientific">Populus alba x Populus x berolinensis</name>
    <dbReference type="NCBI Taxonomy" id="444605"/>
    <lineage>
        <taxon>Eukaryota</taxon>
        <taxon>Viridiplantae</taxon>
        <taxon>Streptophyta</taxon>
        <taxon>Embryophyta</taxon>
        <taxon>Tracheophyta</taxon>
        <taxon>Spermatophyta</taxon>
        <taxon>Magnoliopsida</taxon>
        <taxon>eudicotyledons</taxon>
        <taxon>Gunneridae</taxon>
        <taxon>Pentapetalae</taxon>
        <taxon>rosids</taxon>
        <taxon>fabids</taxon>
        <taxon>Malpighiales</taxon>
        <taxon>Salicaceae</taxon>
        <taxon>Saliceae</taxon>
        <taxon>Populus</taxon>
    </lineage>
</organism>
<dbReference type="AlphaFoldDB" id="A0AAD6R237"/>
<evidence type="ECO:0000313" key="3">
    <source>
        <dbReference type="Proteomes" id="UP001164929"/>
    </source>
</evidence>
<evidence type="ECO:0000313" key="2">
    <source>
        <dbReference type="EMBL" id="KAJ7000767.1"/>
    </source>
</evidence>
<reference evidence="2 3" key="1">
    <citation type="journal article" date="2023" name="Mol. Ecol. Resour.">
        <title>Chromosome-level genome assembly of a triploid poplar Populus alba 'Berolinensis'.</title>
        <authorList>
            <person name="Chen S."/>
            <person name="Yu Y."/>
            <person name="Wang X."/>
            <person name="Wang S."/>
            <person name="Zhang T."/>
            <person name="Zhou Y."/>
            <person name="He R."/>
            <person name="Meng N."/>
            <person name="Wang Y."/>
            <person name="Liu W."/>
            <person name="Liu Z."/>
            <person name="Liu J."/>
            <person name="Guo Q."/>
            <person name="Huang H."/>
            <person name="Sederoff R.R."/>
            <person name="Wang G."/>
            <person name="Qu G."/>
            <person name="Chen S."/>
        </authorList>
    </citation>
    <scope>NUCLEOTIDE SEQUENCE [LARGE SCALE GENOMIC DNA]</scope>
    <source>
        <strain evidence="2">SC-2020</strain>
    </source>
</reference>
<evidence type="ECO:0000256" key="1">
    <source>
        <dbReference type="SAM" id="MobiDB-lite"/>
    </source>
</evidence>
<dbReference type="Proteomes" id="UP001164929">
    <property type="component" value="Chromosome 4"/>
</dbReference>